<keyword evidence="7" id="KW-1185">Reference proteome</keyword>
<dbReference type="InterPro" id="IPR001063">
    <property type="entry name" value="Ribosomal_uL22"/>
</dbReference>
<evidence type="ECO:0000256" key="3">
    <source>
        <dbReference type="ARBA" id="ARBA00023274"/>
    </source>
</evidence>
<dbReference type="AlphaFoldDB" id="A0A8K0JNC7"/>
<dbReference type="Pfam" id="PF00237">
    <property type="entry name" value="Ribosomal_L22"/>
    <property type="match status" value="1"/>
</dbReference>
<reference evidence="6" key="1">
    <citation type="submission" date="2020-04" db="EMBL/GenBank/DDBJ databases">
        <title>Analysis of mating type loci in Filobasidium floriforme.</title>
        <authorList>
            <person name="Nowrousian M."/>
        </authorList>
    </citation>
    <scope>NUCLEOTIDE SEQUENCE</scope>
    <source>
        <strain evidence="6">CBS 6242</strain>
    </source>
</reference>
<evidence type="ECO:0000313" key="7">
    <source>
        <dbReference type="Proteomes" id="UP000812966"/>
    </source>
</evidence>
<feature type="region of interest" description="Disordered" evidence="5">
    <location>
        <begin position="53"/>
        <end position="92"/>
    </location>
</feature>
<dbReference type="PANTHER" id="PTHR13501">
    <property type="entry name" value="CHLOROPLAST 50S RIBOSOMAL PROTEIN L22-RELATED"/>
    <property type="match status" value="1"/>
</dbReference>
<comment type="caution">
    <text evidence="6">The sequence shown here is derived from an EMBL/GenBank/DDBJ whole genome shotgun (WGS) entry which is preliminary data.</text>
</comment>
<dbReference type="GO" id="GO:0003735">
    <property type="term" value="F:structural constituent of ribosome"/>
    <property type="evidence" value="ECO:0007669"/>
    <property type="project" value="InterPro"/>
</dbReference>
<evidence type="ECO:0000256" key="5">
    <source>
        <dbReference type="SAM" id="MobiDB-lite"/>
    </source>
</evidence>
<dbReference type="GO" id="GO:0006412">
    <property type="term" value="P:translation"/>
    <property type="evidence" value="ECO:0007669"/>
    <property type="project" value="InterPro"/>
</dbReference>
<gene>
    <name evidence="6" type="ORF">FFLO_02093</name>
</gene>
<sequence length="266" mass="29817">MSLRSSLRRVALEVPALRSAQAAAPCRQPRICVQQVRSFNMFNNSLIPSFLQRKRDRTPANSEAIPSVKAPTTGEQDNNSAGQVAASSTSGEVQEGDIFSQLDTFKKETGVRKEKLFNEHKYSTAKFKIPPRKLNKLAHQISGLPVGEAILQMKFSEKRASERIKSTLALARNHAVDKGLDQGRLVVAESWVSKGRTVKRIDIKGRARFGIKEHQQARLHVLLKEGKTRAELLEKKRSEMLKRIRSAGVVREDRVIVNAGTSGWRW</sequence>
<comment type="similarity">
    <text evidence="1 4">Belongs to the universal ribosomal protein uL22 family.</text>
</comment>
<dbReference type="OrthoDB" id="416470at2759"/>
<feature type="compositionally biased region" description="Polar residues" evidence="5">
    <location>
        <begin position="73"/>
        <end position="92"/>
    </location>
</feature>
<evidence type="ECO:0000256" key="4">
    <source>
        <dbReference type="RuleBase" id="RU004005"/>
    </source>
</evidence>
<evidence type="ECO:0000256" key="1">
    <source>
        <dbReference type="ARBA" id="ARBA00009451"/>
    </source>
</evidence>
<dbReference type="Proteomes" id="UP000812966">
    <property type="component" value="Unassembled WGS sequence"/>
</dbReference>
<dbReference type="Gene3D" id="3.90.470.10">
    <property type="entry name" value="Ribosomal protein L22/L17"/>
    <property type="match status" value="1"/>
</dbReference>
<name>A0A8K0JNC7_9TREE</name>
<evidence type="ECO:0008006" key="8">
    <source>
        <dbReference type="Google" id="ProtNLM"/>
    </source>
</evidence>
<evidence type="ECO:0000256" key="2">
    <source>
        <dbReference type="ARBA" id="ARBA00022980"/>
    </source>
</evidence>
<organism evidence="6 7">
    <name type="scientific">Filobasidium floriforme</name>
    <dbReference type="NCBI Taxonomy" id="5210"/>
    <lineage>
        <taxon>Eukaryota</taxon>
        <taxon>Fungi</taxon>
        <taxon>Dikarya</taxon>
        <taxon>Basidiomycota</taxon>
        <taxon>Agaricomycotina</taxon>
        <taxon>Tremellomycetes</taxon>
        <taxon>Filobasidiales</taxon>
        <taxon>Filobasidiaceae</taxon>
        <taxon>Filobasidium</taxon>
    </lineage>
</organism>
<keyword evidence="2 4" id="KW-0689">Ribosomal protein</keyword>
<keyword evidence="3 4" id="KW-0687">Ribonucleoprotein</keyword>
<evidence type="ECO:0000313" key="6">
    <source>
        <dbReference type="EMBL" id="KAG7562514.1"/>
    </source>
</evidence>
<dbReference type="InterPro" id="IPR047867">
    <property type="entry name" value="Ribosomal_uL22_bac/org-type"/>
</dbReference>
<dbReference type="InterPro" id="IPR036394">
    <property type="entry name" value="Ribosomal_uL22_sf"/>
</dbReference>
<dbReference type="PANTHER" id="PTHR13501:SF8">
    <property type="entry name" value="LARGE RIBOSOMAL SUBUNIT PROTEIN UL22M"/>
    <property type="match status" value="1"/>
</dbReference>
<proteinExistence type="inferred from homology"/>
<dbReference type="GO" id="GO:0005762">
    <property type="term" value="C:mitochondrial large ribosomal subunit"/>
    <property type="evidence" value="ECO:0007669"/>
    <property type="project" value="TreeGrafter"/>
</dbReference>
<dbReference type="SUPFAM" id="SSF54843">
    <property type="entry name" value="Ribosomal protein L22"/>
    <property type="match status" value="1"/>
</dbReference>
<accession>A0A8K0JNC7</accession>
<dbReference type="EMBL" id="JABELV010000031">
    <property type="protein sequence ID" value="KAG7562514.1"/>
    <property type="molecule type" value="Genomic_DNA"/>
</dbReference>
<protein>
    <recommendedName>
        <fullName evidence="8">Ribosomal protein L22</fullName>
    </recommendedName>
</protein>